<organism evidence="1 2">
    <name type="scientific">Candolleomyces aberdarensis</name>
    <dbReference type="NCBI Taxonomy" id="2316362"/>
    <lineage>
        <taxon>Eukaryota</taxon>
        <taxon>Fungi</taxon>
        <taxon>Dikarya</taxon>
        <taxon>Basidiomycota</taxon>
        <taxon>Agaricomycotina</taxon>
        <taxon>Agaricomycetes</taxon>
        <taxon>Agaricomycetidae</taxon>
        <taxon>Agaricales</taxon>
        <taxon>Agaricineae</taxon>
        <taxon>Psathyrellaceae</taxon>
        <taxon>Candolleomyces</taxon>
    </lineage>
</organism>
<name>A0A4V1Q1P1_9AGAR</name>
<evidence type="ECO:0000313" key="1">
    <source>
        <dbReference type="EMBL" id="RXW12268.1"/>
    </source>
</evidence>
<evidence type="ECO:0000313" key="2">
    <source>
        <dbReference type="Proteomes" id="UP000290288"/>
    </source>
</evidence>
<dbReference type="Proteomes" id="UP000290288">
    <property type="component" value="Unassembled WGS sequence"/>
</dbReference>
<comment type="caution">
    <text evidence="1">The sequence shown here is derived from an EMBL/GenBank/DDBJ whole genome shotgun (WGS) entry which is preliminary data.</text>
</comment>
<keyword evidence="2" id="KW-1185">Reference proteome</keyword>
<evidence type="ECO:0008006" key="3">
    <source>
        <dbReference type="Google" id="ProtNLM"/>
    </source>
</evidence>
<gene>
    <name evidence="1" type="ORF">EST38_g13588</name>
</gene>
<dbReference type="STRING" id="2316362.A0A4V1Q1P1"/>
<dbReference type="EMBL" id="SDEE01001319">
    <property type="protein sequence ID" value="RXW12268.1"/>
    <property type="molecule type" value="Genomic_DNA"/>
</dbReference>
<dbReference type="PANTHER" id="PTHR19446">
    <property type="entry name" value="REVERSE TRANSCRIPTASES"/>
    <property type="match status" value="1"/>
</dbReference>
<sequence>MTKIAPTYHKTLQSKDLPPIRDNEQTIREVLSNIRTKTDSGDEEKLLTILDYDEIYEALMSMPNGKASGLDGIPTKLWKNLAIEYQKTAKNGGKEEDLPPNIIKLLLLVYNDIETHGVDPESNFAKGWMCPIYKKKDKTDIANYRPITVLNADYKTFTKALTIKLAPIALKLIHPDQAHIWQSHTPILYAPAHIA</sequence>
<dbReference type="AlphaFoldDB" id="A0A4V1Q1P1"/>
<reference evidence="1 2" key="1">
    <citation type="submission" date="2019-01" db="EMBL/GenBank/DDBJ databases">
        <title>Draft genome sequence of Psathyrella aberdarensis IHI B618.</title>
        <authorList>
            <person name="Buettner E."/>
            <person name="Kellner H."/>
        </authorList>
    </citation>
    <scope>NUCLEOTIDE SEQUENCE [LARGE SCALE GENOMIC DNA]</scope>
    <source>
        <strain evidence="1 2">IHI B618</strain>
    </source>
</reference>
<accession>A0A4V1Q1P1</accession>
<dbReference type="OrthoDB" id="2205812at2759"/>
<proteinExistence type="predicted"/>
<protein>
    <recommendedName>
        <fullName evidence="3">Reverse transcriptase domain-containing protein</fullName>
    </recommendedName>
</protein>